<dbReference type="GO" id="GO:0004177">
    <property type="term" value="F:aminopeptidase activity"/>
    <property type="evidence" value="ECO:0007669"/>
    <property type="project" value="UniProtKB-UniRule"/>
</dbReference>
<dbReference type="InterPro" id="IPR023367">
    <property type="entry name" value="Peptidase_M42_dom2"/>
</dbReference>
<evidence type="ECO:0000313" key="9">
    <source>
        <dbReference type="EMBL" id="CCJ33712.1"/>
    </source>
</evidence>
<dbReference type="Pfam" id="PF05343">
    <property type="entry name" value="Peptidase_M42"/>
    <property type="match status" value="1"/>
</dbReference>
<comment type="cofactor">
    <cofactor evidence="8">
        <name>a divalent metal cation</name>
        <dbReference type="ChEBI" id="CHEBI:60240"/>
    </cofactor>
    <text evidence="8">Binds 2 divalent metal cations per subunit.</text>
</comment>
<dbReference type="Gene3D" id="3.40.630.10">
    <property type="entry name" value="Zn peptidases"/>
    <property type="match status" value="1"/>
</dbReference>
<dbReference type="Proteomes" id="UP000007652">
    <property type="component" value="Unassembled WGS sequence"/>
</dbReference>
<dbReference type="SUPFAM" id="SSF101821">
    <property type="entry name" value="Aminopeptidase/glucanase lid domain"/>
    <property type="match status" value="1"/>
</dbReference>
<keyword evidence="3" id="KW-0645">Protease</keyword>
<name>I7LJG9_9CLOT</name>
<dbReference type="PANTHER" id="PTHR32481:SF5">
    <property type="entry name" value="ENDOGLUCANASE"/>
    <property type="match status" value="1"/>
</dbReference>
<evidence type="ECO:0000313" key="10">
    <source>
        <dbReference type="Proteomes" id="UP000007652"/>
    </source>
</evidence>
<reference evidence="9 10" key="1">
    <citation type="journal article" date="2011" name="J. Bacteriol.">
        <title>Draft genome sequence of Caloramator australicus strain RC3T, a thermoanaerobe from the Great Artesian Basin of Australia.</title>
        <authorList>
            <person name="Ogg C.D."/>
            <person name="Patel B.K.C."/>
        </authorList>
    </citation>
    <scope>NUCLEOTIDE SEQUENCE [LARGE SCALE GENOMIC DNA]</scope>
    <source>
        <strain evidence="9 10">RC3</strain>
    </source>
</reference>
<dbReference type="InterPro" id="IPR008007">
    <property type="entry name" value="Peptidase_M42"/>
</dbReference>
<gene>
    <name evidence="9" type="ORF">CAAU_1628</name>
</gene>
<dbReference type="Gene3D" id="2.40.30.40">
    <property type="entry name" value="Peptidase M42, domain 2"/>
    <property type="match status" value="1"/>
</dbReference>
<feature type="binding site" evidence="8">
    <location>
        <position position="56"/>
    </location>
    <ligand>
        <name>Zn(2+)</name>
        <dbReference type="ChEBI" id="CHEBI:29105"/>
        <label>1</label>
    </ligand>
</feature>
<evidence type="ECO:0000256" key="2">
    <source>
        <dbReference type="ARBA" id="ARBA00022438"/>
    </source>
</evidence>
<dbReference type="OrthoDB" id="9772053at2"/>
<dbReference type="CDD" id="cd05656">
    <property type="entry name" value="M42_Frv"/>
    <property type="match status" value="1"/>
</dbReference>
<dbReference type="eggNOG" id="COG1363">
    <property type="taxonomic scope" value="Bacteria"/>
</dbReference>
<dbReference type="EC" id="3.4.11.-" evidence="9"/>
<dbReference type="AlphaFoldDB" id="I7LJG9"/>
<dbReference type="PANTHER" id="PTHR32481">
    <property type="entry name" value="AMINOPEPTIDASE"/>
    <property type="match status" value="1"/>
</dbReference>
<keyword evidence="10" id="KW-1185">Reference proteome</keyword>
<feature type="binding site" evidence="8">
    <location>
        <position position="303"/>
    </location>
    <ligand>
        <name>Zn(2+)</name>
        <dbReference type="ChEBI" id="CHEBI:29105"/>
        <label>2</label>
    </ligand>
</feature>
<feature type="binding site" evidence="8">
    <location>
        <position position="165"/>
    </location>
    <ligand>
        <name>Zn(2+)</name>
        <dbReference type="ChEBI" id="CHEBI:29105"/>
        <label>1</label>
    </ligand>
</feature>
<keyword evidence="4 8" id="KW-0479">Metal-binding</keyword>
<evidence type="ECO:0000256" key="7">
    <source>
        <dbReference type="PIRSR" id="PIRSR001123-1"/>
    </source>
</evidence>
<feature type="binding site" evidence="8">
    <location>
        <position position="194"/>
    </location>
    <ligand>
        <name>Zn(2+)</name>
        <dbReference type="ChEBI" id="CHEBI:29105"/>
        <label>2</label>
    </ligand>
</feature>
<dbReference type="GO" id="GO:0006508">
    <property type="term" value="P:proteolysis"/>
    <property type="evidence" value="ECO:0007669"/>
    <property type="project" value="UniProtKB-KW"/>
</dbReference>
<dbReference type="PIRSF" id="PIRSF001123">
    <property type="entry name" value="PepA_GA"/>
    <property type="match status" value="1"/>
</dbReference>
<comment type="similarity">
    <text evidence="1 6">Belongs to the peptidase M42 family.</text>
</comment>
<organism evidence="9 10">
    <name type="scientific">Caloramator australicus RC3</name>
    <dbReference type="NCBI Taxonomy" id="857293"/>
    <lineage>
        <taxon>Bacteria</taxon>
        <taxon>Bacillati</taxon>
        <taxon>Bacillota</taxon>
        <taxon>Clostridia</taxon>
        <taxon>Eubacteriales</taxon>
        <taxon>Clostridiaceae</taxon>
        <taxon>Caloramator</taxon>
    </lineage>
</organism>
<evidence type="ECO:0000256" key="5">
    <source>
        <dbReference type="ARBA" id="ARBA00022801"/>
    </source>
</evidence>
<evidence type="ECO:0000256" key="3">
    <source>
        <dbReference type="ARBA" id="ARBA00022670"/>
    </source>
</evidence>
<dbReference type="SUPFAM" id="SSF53187">
    <property type="entry name" value="Zn-dependent exopeptidases"/>
    <property type="match status" value="1"/>
</dbReference>
<dbReference type="RefSeq" id="WP_008908976.1">
    <property type="nucleotide sequence ID" value="NZ_CAKP01000082.1"/>
</dbReference>
<protein>
    <submittedName>
        <fullName evidence="9">Deblocking aminopeptidase</fullName>
        <ecNumber evidence="9">3.4.11.-</ecNumber>
    </submittedName>
</protein>
<dbReference type="InterPro" id="IPR051464">
    <property type="entry name" value="Peptidase_M42_aminopept"/>
</dbReference>
<feature type="binding site" evidence="8">
    <location>
        <position position="165"/>
    </location>
    <ligand>
        <name>Zn(2+)</name>
        <dbReference type="ChEBI" id="CHEBI:29105"/>
        <label>2</label>
    </ligand>
</feature>
<feature type="active site" description="Proton acceptor" evidence="7">
    <location>
        <position position="193"/>
    </location>
</feature>
<sequence length="333" mass="36789">MLKKLTDAFGVSGYEKEVREVIKEEVKDLGEVFIDKLGNLIVHKRGNGKRVMLAAHMDEVGFIVTGIKDDGRIKFAPVGGIDPRILISKRVVFGRSKIKGIIGYKPIHLQNEGERSNPVNIKDLFIDIGATSKEEALKHVKLGDYATFESEYVDMGRYIKAKALDDRVGCAVLIDVLKENYNLDLYCVFTVQEEVGLRGATVAAYSIEPEIALAIEGTTCADFVKDEKDFVTETGKGPALSVMDSSSIANEKLLKLIIKVAEENKIPYQLRRGTVGGNDAGAIHKAKTGCKTASISVPTRYIHSPISMIHKEDYENTLKLTKKVLESLEEEEL</sequence>
<accession>I7LJG9</accession>
<dbReference type="GO" id="GO:0046872">
    <property type="term" value="F:metal ion binding"/>
    <property type="evidence" value="ECO:0007669"/>
    <property type="project" value="UniProtKB-UniRule"/>
</dbReference>
<dbReference type="EMBL" id="CAKP01000082">
    <property type="protein sequence ID" value="CCJ33712.1"/>
    <property type="molecule type" value="Genomic_DNA"/>
</dbReference>
<evidence type="ECO:0000256" key="8">
    <source>
        <dbReference type="PIRSR" id="PIRSR001123-2"/>
    </source>
</evidence>
<comment type="caution">
    <text evidence="9">The sequence shown here is derived from an EMBL/GenBank/DDBJ whole genome shotgun (WGS) entry which is preliminary data.</text>
</comment>
<evidence type="ECO:0000256" key="4">
    <source>
        <dbReference type="ARBA" id="ARBA00022723"/>
    </source>
</evidence>
<evidence type="ECO:0000256" key="6">
    <source>
        <dbReference type="PIRNR" id="PIRNR001123"/>
    </source>
</evidence>
<keyword evidence="2 9" id="KW-0031">Aminopeptidase</keyword>
<proteinExistence type="inferred from homology"/>
<dbReference type="STRING" id="857293.CAAU_1628"/>
<keyword evidence="5 9" id="KW-0378">Hydrolase</keyword>
<feature type="binding site" evidence="8">
    <location>
        <position position="216"/>
    </location>
    <ligand>
        <name>Zn(2+)</name>
        <dbReference type="ChEBI" id="CHEBI:29105"/>
        <label>1</label>
    </ligand>
</feature>
<evidence type="ECO:0000256" key="1">
    <source>
        <dbReference type="ARBA" id="ARBA00006272"/>
    </source>
</evidence>